<keyword evidence="3" id="KW-1185">Reference proteome</keyword>
<feature type="chain" id="PRO_5028973643" description="Lipoprotein" evidence="1">
    <location>
        <begin position="20"/>
        <end position="334"/>
    </location>
</feature>
<dbReference type="Proteomes" id="UP000482295">
    <property type="component" value="Unassembled WGS sequence"/>
</dbReference>
<evidence type="ECO:0000256" key="1">
    <source>
        <dbReference type="SAM" id="SignalP"/>
    </source>
</evidence>
<proteinExistence type="predicted"/>
<name>A0A7C9LPB1_9BACT</name>
<feature type="signal peptide" evidence="1">
    <location>
        <begin position="1"/>
        <end position="19"/>
    </location>
</feature>
<evidence type="ECO:0000313" key="3">
    <source>
        <dbReference type="Proteomes" id="UP000482295"/>
    </source>
</evidence>
<dbReference type="AlphaFoldDB" id="A0A7C9LPB1"/>
<evidence type="ECO:0008006" key="4">
    <source>
        <dbReference type="Google" id="ProtNLM"/>
    </source>
</evidence>
<accession>A0A7C9LPB1</accession>
<protein>
    <recommendedName>
        <fullName evidence="4">Lipoprotein</fullName>
    </recommendedName>
</protein>
<gene>
    <name evidence="2" type="ORF">F0475_04720</name>
</gene>
<reference evidence="2 3" key="1">
    <citation type="submission" date="2019-09" db="EMBL/GenBank/DDBJ databases">
        <title>Prevotella A2879 sp. nov., isolated from an abscess of a patient.</title>
        <authorList>
            <person name="Buhl M."/>
            <person name="Oberhettinger P."/>
        </authorList>
    </citation>
    <scope>NUCLEOTIDE SEQUENCE [LARGE SCALE GENOMIC DNA]</scope>
    <source>
        <strain evidence="2 3">A2879</strain>
    </source>
</reference>
<comment type="caution">
    <text evidence="2">The sequence shown here is derived from an EMBL/GenBank/DDBJ whole genome shotgun (WGS) entry which is preliminary data.</text>
</comment>
<dbReference type="RefSeq" id="WP_155715683.1">
    <property type="nucleotide sequence ID" value="NZ_VVIQ01000003.1"/>
</dbReference>
<organism evidence="2 3">
    <name type="scientific">Prevotella vespertina</name>
    <dbReference type="NCBI Taxonomy" id="2608404"/>
    <lineage>
        <taxon>Bacteria</taxon>
        <taxon>Pseudomonadati</taxon>
        <taxon>Bacteroidota</taxon>
        <taxon>Bacteroidia</taxon>
        <taxon>Bacteroidales</taxon>
        <taxon>Prevotellaceae</taxon>
        <taxon>Prevotella</taxon>
    </lineage>
</organism>
<keyword evidence="1" id="KW-0732">Signal</keyword>
<evidence type="ECO:0000313" key="2">
    <source>
        <dbReference type="EMBL" id="MUL27618.1"/>
    </source>
</evidence>
<sequence>MKKQITWMCILLCSLLFVACEKSVIDNPDGQKNTNKSRHRVTRVVRIHPTELRVESMEEPLISKSSGVQSRGASVPGEGKVKLYAVNVFEKKVGSELYEKYAYGLFSDPSKIAIRMFEDNRYKIECLEVVEGDDHLYNKEKSYQAPFLHGANLPTKVTNQFVMSKTDNMSNLQKGETNISETKVQRYPRMIKLYGTQEDIDPKASQELTIDMRKAVFGLHFKITPPEEGTLEINYLGWKLAQKSGQTGYDGGSIYAFSEIVEATKDGYQLVAPLEMKWTKANGTVVQEHKDLTLKRNVKTKVEIVVEGPKARNISFREENVAMTEEQIEWHVVK</sequence>
<dbReference type="PROSITE" id="PS51257">
    <property type="entry name" value="PROKAR_LIPOPROTEIN"/>
    <property type="match status" value="1"/>
</dbReference>
<dbReference type="EMBL" id="VVIQ01000003">
    <property type="protein sequence ID" value="MUL27618.1"/>
    <property type="molecule type" value="Genomic_DNA"/>
</dbReference>